<dbReference type="InterPro" id="IPR023577">
    <property type="entry name" value="CYTH_domain"/>
</dbReference>
<evidence type="ECO:0000259" key="3">
    <source>
        <dbReference type="PROSITE" id="PS51708"/>
    </source>
</evidence>
<dbReference type="PANTHER" id="PTHR39569">
    <property type="entry name" value="INORGANIC TRIPHOSPHATASE"/>
    <property type="match status" value="1"/>
</dbReference>
<comment type="caution">
    <text evidence="4">The sequence shown here is derived from an EMBL/GenBank/DDBJ whole genome shotgun (WGS) entry which is preliminary data.</text>
</comment>
<accession>A0ABS7ED01</accession>
<dbReference type="PANTHER" id="PTHR39569:SF1">
    <property type="entry name" value="INORGANIC TRIPHOSPHATASE"/>
    <property type="match status" value="1"/>
</dbReference>
<dbReference type="InterPro" id="IPR033469">
    <property type="entry name" value="CYTH-like_dom_sf"/>
</dbReference>
<dbReference type="PROSITE" id="PS51707">
    <property type="entry name" value="CYTH"/>
    <property type="match status" value="1"/>
</dbReference>
<dbReference type="RefSeq" id="WP_220102369.1">
    <property type="nucleotide sequence ID" value="NZ_JAHZSS010000001.1"/>
</dbReference>
<dbReference type="EMBL" id="JAHZSS010000001">
    <property type="protein sequence ID" value="MBW8189701.1"/>
    <property type="molecule type" value="Genomic_DNA"/>
</dbReference>
<protein>
    <submittedName>
        <fullName evidence="4">CYTH domain-containing protein</fullName>
    </submittedName>
</protein>
<dbReference type="CDD" id="cd07756">
    <property type="entry name" value="CYTH-like_Pase_CHAD"/>
    <property type="match status" value="1"/>
</dbReference>
<dbReference type="InterPro" id="IPR039013">
    <property type="entry name" value="YgiF"/>
</dbReference>
<keyword evidence="5" id="KW-1185">Reference proteome</keyword>
<dbReference type="Gene3D" id="2.40.320.10">
    <property type="entry name" value="Hypothetical Protein Pfu-838710-001"/>
    <property type="match status" value="1"/>
</dbReference>
<feature type="coiled-coil region" evidence="1">
    <location>
        <begin position="302"/>
        <end position="329"/>
    </location>
</feature>
<evidence type="ECO:0000259" key="2">
    <source>
        <dbReference type="PROSITE" id="PS51707"/>
    </source>
</evidence>
<dbReference type="SMART" id="SM01118">
    <property type="entry name" value="CYTH"/>
    <property type="match status" value="1"/>
</dbReference>
<dbReference type="SUPFAM" id="SSF55154">
    <property type="entry name" value="CYTH-like phosphatases"/>
    <property type="match status" value="1"/>
</dbReference>
<sequence length="501" mass="57947">MDTEIELKLLVDPNDLLALSNWMQQRPQVIKNYQRQLGNIYFDTPDRRLRQLDCGLRVRTVDDRSEQTLKTAGKVIGGLHARPEYNIPIDGRRPDLFLFERDIWPDDLELNNLQDALISQFTTNFTRQTWLLSYSDDAIVEVVLDHGEICSGDRCVPICEMEMELVKGPPSLLFKLARKVCKKFDVRPGQASKAARGYSLLDGAPDPTAEQLPLLSLTSSHTVEQALIELSSAALRHLQLNQDVFFANRSIQALQEVRHGLLWMLQIRHYFNEVVDEASLNLLANAKIWLVKLQWVADALYREQIIEQKDQYMKRLEDKKKVRKVLKDNDETTNSNLASALLTSRDYSQWLLQLSEWLSCQQWRLEGQPQPELDESVTKLAQRVLDHSKNYVAERFPAEQSLNSADCAKGCERLERALLSGNCFRRLFDPDAESAYRGPWQDMLHGCQELALLDYLQRTAKGIELKDGDAFERWIMRKRQSWLELVDQSKQVALAMEPYWR</sequence>
<feature type="domain" description="CYTH" evidence="2">
    <location>
        <begin position="2"/>
        <end position="204"/>
    </location>
</feature>
<gene>
    <name evidence="4" type="ORF">K0504_01525</name>
</gene>
<evidence type="ECO:0000313" key="4">
    <source>
        <dbReference type="EMBL" id="MBW8189701.1"/>
    </source>
</evidence>
<dbReference type="InterPro" id="IPR007899">
    <property type="entry name" value="CHAD_dom"/>
</dbReference>
<reference evidence="4" key="1">
    <citation type="submission" date="2021-07" db="EMBL/GenBank/DDBJ databases">
        <title>Neiella marina sp. nov., isolated from the intestinal content of sea cucumber Apostichopus japonicus.</title>
        <authorList>
            <person name="Bai X."/>
        </authorList>
    </citation>
    <scope>NUCLEOTIDE SEQUENCE</scope>
    <source>
        <strain evidence="4">126</strain>
    </source>
</reference>
<evidence type="ECO:0000256" key="1">
    <source>
        <dbReference type="SAM" id="Coils"/>
    </source>
</evidence>
<proteinExistence type="predicted"/>
<organism evidence="4 5">
    <name type="scientific">Neiella holothuriorum</name>
    <dbReference type="NCBI Taxonomy" id="2870530"/>
    <lineage>
        <taxon>Bacteria</taxon>
        <taxon>Pseudomonadati</taxon>
        <taxon>Pseudomonadota</taxon>
        <taxon>Gammaproteobacteria</taxon>
        <taxon>Alteromonadales</taxon>
        <taxon>Echinimonadaceae</taxon>
        <taxon>Neiella</taxon>
    </lineage>
</organism>
<dbReference type="PROSITE" id="PS51708">
    <property type="entry name" value="CHAD"/>
    <property type="match status" value="1"/>
</dbReference>
<keyword evidence="1" id="KW-0175">Coiled coil</keyword>
<dbReference type="Proteomes" id="UP001166251">
    <property type="component" value="Unassembled WGS sequence"/>
</dbReference>
<name>A0ABS7ED01_9GAMM</name>
<evidence type="ECO:0000313" key="5">
    <source>
        <dbReference type="Proteomes" id="UP001166251"/>
    </source>
</evidence>
<feature type="domain" description="CHAD" evidence="3">
    <location>
        <begin position="220"/>
        <end position="480"/>
    </location>
</feature>
<dbReference type="Pfam" id="PF01928">
    <property type="entry name" value="CYTH"/>
    <property type="match status" value="1"/>
</dbReference>